<dbReference type="Pfam" id="PF03795">
    <property type="entry name" value="YCII"/>
    <property type="match status" value="1"/>
</dbReference>
<organism evidence="3 4">
    <name type="scientific">Novosphingobium soli</name>
    <dbReference type="NCBI Taxonomy" id="574956"/>
    <lineage>
        <taxon>Bacteria</taxon>
        <taxon>Pseudomonadati</taxon>
        <taxon>Pseudomonadota</taxon>
        <taxon>Alphaproteobacteria</taxon>
        <taxon>Sphingomonadales</taxon>
        <taxon>Sphingomonadaceae</taxon>
        <taxon>Novosphingobium</taxon>
    </lineage>
</organism>
<dbReference type="RefSeq" id="WP_379487357.1">
    <property type="nucleotide sequence ID" value="NZ_JBHLWK010000012.1"/>
</dbReference>
<dbReference type="EMBL" id="JBHLWK010000012">
    <property type="protein sequence ID" value="MFC0204599.1"/>
    <property type="molecule type" value="Genomic_DNA"/>
</dbReference>
<keyword evidence="4" id="KW-1185">Reference proteome</keyword>
<evidence type="ECO:0000313" key="3">
    <source>
        <dbReference type="EMBL" id="MFC0204599.1"/>
    </source>
</evidence>
<accession>A0ABV6CV59</accession>
<evidence type="ECO:0000313" key="4">
    <source>
        <dbReference type="Proteomes" id="UP001589798"/>
    </source>
</evidence>
<dbReference type="Proteomes" id="UP001589798">
    <property type="component" value="Unassembled WGS sequence"/>
</dbReference>
<feature type="domain" description="YCII-related" evidence="2">
    <location>
        <begin position="9"/>
        <end position="84"/>
    </location>
</feature>
<name>A0ABV6CV59_9SPHN</name>
<dbReference type="SUPFAM" id="SSF54909">
    <property type="entry name" value="Dimeric alpha+beta barrel"/>
    <property type="match status" value="1"/>
</dbReference>
<protein>
    <submittedName>
        <fullName evidence="3">YciI family protein</fullName>
    </submittedName>
</protein>
<gene>
    <name evidence="3" type="ORF">ACFFJC_09975</name>
</gene>
<evidence type="ECO:0000259" key="2">
    <source>
        <dbReference type="Pfam" id="PF03795"/>
    </source>
</evidence>
<dbReference type="InterPro" id="IPR011008">
    <property type="entry name" value="Dimeric_a/b-barrel"/>
</dbReference>
<reference evidence="3 4" key="1">
    <citation type="submission" date="2024-09" db="EMBL/GenBank/DDBJ databases">
        <authorList>
            <person name="Sun Q."/>
            <person name="Mori K."/>
        </authorList>
    </citation>
    <scope>NUCLEOTIDE SEQUENCE [LARGE SCALE GENOMIC DNA]</scope>
    <source>
        <strain evidence="3 4">CCM 7706</strain>
    </source>
</reference>
<proteinExistence type="inferred from homology"/>
<sequence>MFMVRRRHIENVRSVTEGLDKAHEDHIAAYSRTIASGNLVDEDGRMAGVLAISGHETWEAIRHYVYEDPFTKAGAYAEIEIKELNLYLLDAAYARAPDWLLERNPDLAPRFTPVERVGGR</sequence>
<comment type="caution">
    <text evidence="3">The sequence shown here is derived from an EMBL/GenBank/DDBJ whole genome shotgun (WGS) entry which is preliminary data.</text>
</comment>
<evidence type="ECO:0000256" key="1">
    <source>
        <dbReference type="ARBA" id="ARBA00007689"/>
    </source>
</evidence>
<dbReference type="InterPro" id="IPR005545">
    <property type="entry name" value="YCII"/>
</dbReference>
<dbReference type="Gene3D" id="3.30.70.1060">
    <property type="entry name" value="Dimeric alpha+beta barrel"/>
    <property type="match status" value="1"/>
</dbReference>
<comment type="similarity">
    <text evidence="1">Belongs to the YciI family.</text>
</comment>